<sequence length="163" mass="17603">MDHNEMFGDLFKAFVKAYPEKKKSACQAEAILFWNQLKTSEPKDKLPELVRSKIQQLEALALGRQGALMKFWGKAASAASPTPAVSQSRASPSEHGASGSGQSSRKGEAKIAQPSSASCLKRPAPVQQKISEELNEVTAQVLRMKERESAGLMTEGLKGNSSN</sequence>
<reference evidence="2" key="1">
    <citation type="submission" date="2021-05" db="EMBL/GenBank/DDBJ databases">
        <authorList>
            <person name="Alioto T."/>
            <person name="Alioto T."/>
            <person name="Gomez Garrido J."/>
        </authorList>
    </citation>
    <scope>NUCLEOTIDE SEQUENCE</scope>
</reference>
<proteinExistence type="predicted"/>
<feature type="region of interest" description="Disordered" evidence="1">
    <location>
        <begin position="79"/>
        <end position="132"/>
    </location>
</feature>
<evidence type="ECO:0000256" key="1">
    <source>
        <dbReference type="SAM" id="MobiDB-lite"/>
    </source>
</evidence>
<evidence type="ECO:0000313" key="2">
    <source>
        <dbReference type="EMBL" id="CAG6503938.1"/>
    </source>
</evidence>
<dbReference type="AlphaFoldDB" id="A0A8D8GE95"/>
<accession>A0A8D8GE95</accession>
<protein>
    <submittedName>
        <fullName evidence="2">(northern house mosquito) hypothetical protein</fullName>
    </submittedName>
</protein>
<name>A0A8D8GE95_CULPI</name>
<dbReference type="EMBL" id="HBUE01148434">
    <property type="protein sequence ID" value="CAG6503938.1"/>
    <property type="molecule type" value="Transcribed_RNA"/>
</dbReference>
<dbReference type="EMBL" id="HBUE01253365">
    <property type="protein sequence ID" value="CAG6555207.1"/>
    <property type="molecule type" value="Transcribed_RNA"/>
</dbReference>
<organism evidence="2">
    <name type="scientific">Culex pipiens</name>
    <name type="common">House mosquito</name>
    <dbReference type="NCBI Taxonomy" id="7175"/>
    <lineage>
        <taxon>Eukaryota</taxon>
        <taxon>Metazoa</taxon>
        <taxon>Ecdysozoa</taxon>
        <taxon>Arthropoda</taxon>
        <taxon>Hexapoda</taxon>
        <taxon>Insecta</taxon>
        <taxon>Pterygota</taxon>
        <taxon>Neoptera</taxon>
        <taxon>Endopterygota</taxon>
        <taxon>Diptera</taxon>
        <taxon>Nematocera</taxon>
        <taxon>Culicoidea</taxon>
        <taxon>Culicidae</taxon>
        <taxon>Culicinae</taxon>
        <taxon>Culicini</taxon>
        <taxon>Culex</taxon>
        <taxon>Culex</taxon>
    </lineage>
</organism>